<dbReference type="EMBL" id="CP003130">
    <property type="protein sequence ID" value="AEU37771.1"/>
    <property type="molecule type" value="Genomic_DNA"/>
</dbReference>
<dbReference type="InterPro" id="IPR011059">
    <property type="entry name" value="Metal-dep_hydrolase_composite"/>
</dbReference>
<feature type="chain" id="PRO_5003512434" evidence="4">
    <location>
        <begin position="23"/>
        <end position="468"/>
    </location>
</feature>
<dbReference type="PANTHER" id="PTHR42717:SF1">
    <property type="entry name" value="IMIDAZOLONEPROPIONASE AND RELATED AMIDOHYDROLASES"/>
    <property type="match status" value="1"/>
</dbReference>
<dbReference type="STRING" id="682795.AciX8_3474"/>
<reference evidence="5 6" key="1">
    <citation type="submission" date="2011-11" db="EMBL/GenBank/DDBJ databases">
        <title>Complete sequence of Granulicella mallensis MP5ACTX8.</title>
        <authorList>
            <consortium name="US DOE Joint Genome Institute"/>
            <person name="Lucas S."/>
            <person name="Copeland A."/>
            <person name="Lapidus A."/>
            <person name="Cheng J.-F."/>
            <person name="Goodwin L."/>
            <person name="Pitluck S."/>
            <person name="Peters L."/>
            <person name="Lu M."/>
            <person name="Detter J.C."/>
            <person name="Han C."/>
            <person name="Tapia R."/>
            <person name="Land M."/>
            <person name="Hauser L."/>
            <person name="Kyrpides N."/>
            <person name="Ivanova N."/>
            <person name="Mikhailova N."/>
            <person name="Pagani I."/>
            <person name="Rawat S."/>
            <person name="Mannisto M."/>
            <person name="Haggblom M."/>
            <person name="Woyke T."/>
        </authorList>
    </citation>
    <scope>NUCLEOTIDE SEQUENCE [LARGE SCALE GENOMIC DNA]</scope>
    <source>
        <strain evidence="6">ATCC BAA-1857 / DSM 23137 / MP5ACTX8</strain>
    </source>
</reference>
<protein>
    <submittedName>
        <fullName evidence="5">Amidohydrolase</fullName>
    </submittedName>
</protein>
<name>G8NWG8_GRAMM</name>
<dbReference type="Gene3D" id="2.30.40.10">
    <property type="entry name" value="Urease, subunit C, domain 1"/>
    <property type="match status" value="1"/>
</dbReference>
<evidence type="ECO:0000256" key="2">
    <source>
        <dbReference type="PIRSR" id="PIRSR039004-2"/>
    </source>
</evidence>
<dbReference type="InterPro" id="IPR020043">
    <property type="entry name" value="Deacetylase_Atu3266-like"/>
</dbReference>
<evidence type="ECO:0000256" key="3">
    <source>
        <dbReference type="SAM" id="MobiDB-lite"/>
    </source>
</evidence>
<feature type="binding site" evidence="1">
    <location>
        <position position="100"/>
    </location>
    <ligand>
        <name>Zn(2+)</name>
        <dbReference type="ChEBI" id="CHEBI:29105"/>
        <label>1</label>
    </ligand>
</feature>
<dbReference type="eggNOG" id="COG3964">
    <property type="taxonomic scope" value="Bacteria"/>
</dbReference>
<keyword evidence="1" id="KW-0479">Metal-binding</keyword>
<dbReference type="NCBIfam" id="NF006689">
    <property type="entry name" value="PRK09237.1"/>
    <property type="match status" value="1"/>
</dbReference>
<accession>G8NWG8</accession>
<dbReference type="PANTHER" id="PTHR42717">
    <property type="entry name" value="DIHYDROOROTASE-RELATED"/>
    <property type="match status" value="1"/>
</dbReference>
<evidence type="ECO:0000313" key="6">
    <source>
        <dbReference type="Proteomes" id="UP000007113"/>
    </source>
</evidence>
<sequence precursor="true">MIRLIKNTAACCALMISMALPAQEVPKIKPIPPNPLPYDLLLRHGHLLDDRNHIDGLRDIAIKDGKVAAVAAHLDPSKALKTIDVKGLYVTPGLIDLHTHVFTGTGERGSYAGDLSVYPDGFTFRNGVTTIVDAGSSGWKNFDDFKAKIIDRSKTRVLAELNIVGSGMRGPLFENNIDDMDGQLTGEKAKQFPGVIVGIKSAHFTGPEWKPYDQAVIAGNIANLPVMIDYGVRRIERPLIELVSTHLRPGDIYTHCFSGLRGEQNPVTGLASESLLVMRKRGIYCDVGHGGGSFSWTVAAPIVRSGYLPDSISTDLHVDSMNSSMKDILNVADKFLALGETIPQVIAQMTSHPAHEIEQEQLGNLSVGSVADVAVLSVERGNFGFVDMYDTKMMGTRRLVCELTVRNGKIVYDLNGISSDMWNATKHSSDERLAGHWTSFNERPFGASRGQRFPQSTPVGQPIPAPAK</sequence>
<dbReference type="Proteomes" id="UP000007113">
    <property type="component" value="Chromosome"/>
</dbReference>
<dbReference type="AlphaFoldDB" id="G8NWG8"/>
<proteinExistence type="predicted"/>
<dbReference type="SUPFAM" id="SSF51556">
    <property type="entry name" value="Metallo-dependent hydrolases"/>
    <property type="match status" value="1"/>
</dbReference>
<evidence type="ECO:0000256" key="1">
    <source>
        <dbReference type="PIRSR" id="PIRSR039004-1"/>
    </source>
</evidence>
<dbReference type="HOGENOM" id="CLU_036699_2_0_0"/>
<dbReference type="InterPro" id="IPR032466">
    <property type="entry name" value="Metal_Hydrolase"/>
</dbReference>
<dbReference type="Gene3D" id="3.20.20.140">
    <property type="entry name" value="Metal-dependent hydrolases"/>
    <property type="match status" value="1"/>
</dbReference>
<feature type="region of interest" description="Disordered" evidence="3">
    <location>
        <begin position="440"/>
        <end position="468"/>
    </location>
</feature>
<feature type="binding site" description="via carbamate group" evidence="1">
    <location>
        <position position="200"/>
    </location>
    <ligand>
        <name>Zn(2+)</name>
        <dbReference type="ChEBI" id="CHEBI:29105"/>
        <label>2</label>
    </ligand>
</feature>
<organism evidence="5 6">
    <name type="scientific">Granulicella mallensis (strain ATCC BAA-1857 / DSM 23137 / MP5ACTX8)</name>
    <dbReference type="NCBI Taxonomy" id="682795"/>
    <lineage>
        <taxon>Bacteria</taxon>
        <taxon>Pseudomonadati</taxon>
        <taxon>Acidobacteriota</taxon>
        <taxon>Terriglobia</taxon>
        <taxon>Terriglobales</taxon>
        <taxon>Acidobacteriaceae</taxon>
        <taxon>Granulicella</taxon>
    </lineage>
</organism>
<feature type="binding site" description="via carbamate group" evidence="1">
    <location>
        <position position="200"/>
    </location>
    <ligand>
        <name>Zn(2+)</name>
        <dbReference type="ChEBI" id="CHEBI:29105"/>
        <label>1</label>
    </ligand>
</feature>
<keyword evidence="1" id="KW-0862">Zinc</keyword>
<feature type="binding site" evidence="1">
    <location>
        <position position="98"/>
    </location>
    <ligand>
        <name>Zn(2+)</name>
        <dbReference type="ChEBI" id="CHEBI:29105"/>
        <label>1</label>
    </ligand>
</feature>
<feature type="signal peptide" evidence="4">
    <location>
        <begin position="1"/>
        <end position="22"/>
    </location>
</feature>
<evidence type="ECO:0000313" key="5">
    <source>
        <dbReference type="EMBL" id="AEU37771.1"/>
    </source>
</evidence>
<keyword evidence="6" id="KW-1185">Reference proteome</keyword>
<feature type="modified residue" description="N6-carboxylysine" evidence="2">
    <location>
        <position position="200"/>
    </location>
</feature>
<dbReference type="KEGG" id="gma:AciX8_3474"/>
<dbReference type="GO" id="GO:0016810">
    <property type="term" value="F:hydrolase activity, acting on carbon-nitrogen (but not peptide) bonds"/>
    <property type="evidence" value="ECO:0007669"/>
    <property type="project" value="InterPro"/>
</dbReference>
<dbReference type="GO" id="GO:0046872">
    <property type="term" value="F:metal ion binding"/>
    <property type="evidence" value="ECO:0007669"/>
    <property type="project" value="UniProtKB-KW"/>
</dbReference>
<dbReference type="PIRSF" id="PIRSF039004">
    <property type="entry name" value="ADE_EF_0837"/>
    <property type="match status" value="1"/>
</dbReference>
<dbReference type="GO" id="GO:0019213">
    <property type="term" value="F:deacetylase activity"/>
    <property type="evidence" value="ECO:0007669"/>
    <property type="project" value="InterPro"/>
</dbReference>
<feature type="binding site" evidence="1">
    <location>
        <position position="315"/>
    </location>
    <ligand>
        <name>Zn(2+)</name>
        <dbReference type="ChEBI" id="CHEBI:29105"/>
        <label>1</label>
    </ligand>
</feature>
<evidence type="ECO:0000256" key="4">
    <source>
        <dbReference type="SAM" id="SignalP"/>
    </source>
</evidence>
<gene>
    <name evidence="5" type="ordered locus">AciX8_3474</name>
</gene>
<keyword evidence="4" id="KW-0732">Signal</keyword>
<dbReference type="SUPFAM" id="SSF51338">
    <property type="entry name" value="Composite domain of metallo-dependent hydrolases"/>
    <property type="match status" value="1"/>
</dbReference>
<feature type="binding site" evidence="1">
    <location>
        <position position="255"/>
    </location>
    <ligand>
        <name>Zn(2+)</name>
        <dbReference type="ChEBI" id="CHEBI:29105"/>
        <label>2</label>
    </ligand>
</feature>
<keyword evidence="5" id="KW-0378">Hydrolase</keyword>